<keyword evidence="2" id="KW-0520">NAD</keyword>
<organism evidence="4 5">
    <name type="scientific">Saccharopolyspora thermophila</name>
    <dbReference type="NCBI Taxonomy" id="89367"/>
    <lineage>
        <taxon>Bacteria</taxon>
        <taxon>Bacillati</taxon>
        <taxon>Actinomycetota</taxon>
        <taxon>Actinomycetes</taxon>
        <taxon>Pseudonocardiales</taxon>
        <taxon>Pseudonocardiaceae</taxon>
        <taxon>Saccharopolyspora</taxon>
    </lineage>
</organism>
<dbReference type="PRINTS" id="PR00420">
    <property type="entry name" value="RNGMNOXGNASE"/>
</dbReference>
<reference evidence="5" key="1">
    <citation type="journal article" date="2019" name="Int. J. Syst. Evol. Microbiol.">
        <title>The Global Catalogue of Microorganisms (GCM) 10K type strain sequencing project: providing services to taxonomists for standard genome sequencing and annotation.</title>
        <authorList>
            <consortium name="The Broad Institute Genomics Platform"/>
            <consortium name="The Broad Institute Genome Sequencing Center for Infectious Disease"/>
            <person name="Wu L."/>
            <person name="Ma J."/>
        </authorList>
    </citation>
    <scope>NUCLEOTIDE SEQUENCE [LARGE SCALE GENOMIC DNA]</scope>
    <source>
        <strain evidence="5">JCM 10664</strain>
    </source>
</reference>
<keyword evidence="1" id="KW-0560">Oxidoreductase</keyword>
<evidence type="ECO:0000259" key="3">
    <source>
        <dbReference type="Pfam" id="PF01494"/>
    </source>
</evidence>
<name>A0ABP3N9K8_9PSEU</name>
<evidence type="ECO:0000313" key="4">
    <source>
        <dbReference type="EMBL" id="GAA0537197.1"/>
    </source>
</evidence>
<dbReference type="InterPro" id="IPR002938">
    <property type="entry name" value="FAD-bd"/>
</dbReference>
<evidence type="ECO:0000256" key="2">
    <source>
        <dbReference type="ARBA" id="ARBA00023027"/>
    </source>
</evidence>
<dbReference type="Pfam" id="PF01494">
    <property type="entry name" value="FAD_binding_3"/>
    <property type="match status" value="1"/>
</dbReference>
<sequence>MTYDIVVCGAGVAGLAAACALGRWGRRVLLLDKQERVRPVAKGEVLQPGSLAILHEWGVLPRLAEAGALRLEKLVARDAEGRAQMVLDYARLPARHNWLLAHDYAVILEALEKSLPDSVEFRRGALVTGLASAGGRVTGVRLAGDVVEAALVVAADGVSSRLRRAAGIEVRRDDYPHRLVALELHDAPAVEPDFSAYVTPRGLRLRYPLPDGRIRLYAQTGSHELRGLDADGLDRWATGLVRETPALAPLAESIRVSLAGRQVLPVSRFLAPSLAAPGLALVGESGHAVHPMAAQGMNSAIADAHELAAMLRQGGSLAPAVVDHALARYSAARRANLAHVGRTSHNAARMITDLSWVGRVVGRRALRGTGRNDRIRYTVMHTMSGLGVHPLTPLDRLHQLGVLPDPRARRLPSWA</sequence>
<accession>A0ABP3N9K8</accession>
<dbReference type="SUPFAM" id="SSF51905">
    <property type="entry name" value="FAD/NAD(P)-binding domain"/>
    <property type="match status" value="1"/>
</dbReference>
<dbReference type="InterPro" id="IPR036188">
    <property type="entry name" value="FAD/NAD-bd_sf"/>
</dbReference>
<feature type="domain" description="FAD-binding" evidence="3">
    <location>
        <begin position="3"/>
        <end position="335"/>
    </location>
</feature>
<dbReference type="PANTHER" id="PTHR43476:SF4">
    <property type="entry name" value="BLR0106 PROTEIN"/>
    <property type="match status" value="1"/>
</dbReference>
<dbReference type="Gene3D" id="3.50.50.60">
    <property type="entry name" value="FAD/NAD(P)-binding domain"/>
    <property type="match status" value="2"/>
</dbReference>
<dbReference type="PANTHER" id="PTHR43476">
    <property type="entry name" value="3-(3-HYDROXY-PHENYL)PROPIONATE/3-HYDROXYCINNAMIC ACID HYDROXYLASE"/>
    <property type="match status" value="1"/>
</dbReference>
<protein>
    <recommendedName>
        <fullName evidence="3">FAD-binding domain-containing protein</fullName>
    </recommendedName>
</protein>
<dbReference type="EMBL" id="BAAAHC010000020">
    <property type="protein sequence ID" value="GAA0537197.1"/>
    <property type="molecule type" value="Genomic_DNA"/>
</dbReference>
<dbReference type="RefSeq" id="WP_346074138.1">
    <property type="nucleotide sequence ID" value="NZ_BAAAHC010000020.1"/>
</dbReference>
<dbReference type="Proteomes" id="UP001500220">
    <property type="component" value="Unassembled WGS sequence"/>
</dbReference>
<dbReference type="InterPro" id="IPR050631">
    <property type="entry name" value="PheA/TfdB_FAD_monoxygenase"/>
</dbReference>
<gene>
    <name evidence="4" type="ORF">GCM10009545_44930</name>
</gene>
<evidence type="ECO:0000313" key="5">
    <source>
        <dbReference type="Proteomes" id="UP001500220"/>
    </source>
</evidence>
<keyword evidence="5" id="KW-1185">Reference proteome</keyword>
<evidence type="ECO:0000256" key="1">
    <source>
        <dbReference type="ARBA" id="ARBA00023002"/>
    </source>
</evidence>
<comment type="caution">
    <text evidence="4">The sequence shown here is derived from an EMBL/GenBank/DDBJ whole genome shotgun (WGS) entry which is preliminary data.</text>
</comment>
<proteinExistence type="predicted"/>